<dbReference type="Proteomes" id="UP000583454">
    <property type="component" value="Unassembled WGS sequence"/>
</dbReference>
<accession>A0A840ZS74</accession>
<reference evidence="2 3" key="1">
    <citation type="submission" date="2020-08" db="EMBL/GenBank/DDBJ databases">
        <title>Genomic Encyclopedia of Type Strains, Phase IV (KMG-IV): sequencing the most valuable type-strain genomes for metagenomic binning, comparative biology and taxonomic classification.</title>
        <authorList>
            <person name="Goeker M."/>
        </authorList>
    </citation>
    <scope>NUCLEOTIDE SEQUENCE [LARGE SCALE GENOMIC DNA]</scope>
    <source>
        <strain evidence="2 3">DSM 2163</strain>
    </source>
</reference>
<proteinExistence type="predicted"/>
<dbReference type="RefSeq" id="WP_183573340.1">
    <property type="nucleotide sequence ID" value="NZ_JACHOP010000029.1"/>
</dbReference>
<dbReference type="EMBL" id="JACHOP010000029">
    <property type="protein sequence ID" value="MBB5759875.1"/>
    <property type="molecule type" value="Genomic_DNA"/>
</dbReference>
<gene>
    <name evidence="2" type="ORF">HNR00_004612</name>
</gene>
<dbReference type="AlphaFoldDB" id="A0A840ZS74"/>
<keyword evidence="1" id="KW-0732">Signal</keyword>
<sequence>MRRVLPLAVLALAVLALLAAPPAWADESAAGPRHAAWQSCLDVSFAEQARTTSRSYAATKAVSNCREPEEAYLSALSTSPMLDGEDVARIRPSLIARARERLIGLPRLSAL</sequence>
<protein>
    <submittedName>
        <fullName evidence="2">Uncharacterized protein</fullName>
    </submittedName>
</protein>
<evidence type="ECO:0000313" key="3">
    <source>
        <dbReference type="Proteomes" id="UP000583454"/>
    </source>
</evidence>
<feature type="signal peptide" evidence="1">
    <location>
        <begin position="1"/>
        <end position="25"/>
    </location>
</feature>
<evidence type="ECO:0000256" key="1">
    <source>
        <dbReference type="SAM" id="SignalP"/>
    </source>
</evidence>
<name>A0A840ZS74_9HYPH</name>
<organism evidence="2 3">
    <name type="scientific">Methylorubrum rhodinum</name>
    <dbReference type="NCBI Taxonomy" id="29428"/>
    <lineage>
        <taxon>Bacteria</taxon>
        <taxon>Pseudomonadati</taxon>
        <taxon>Pseudomonadota</taxon>
        <taxon>Alphaproteobacteria</taxon>
        <taxon>Hyphomicrobiales</taxon>
        <taxon>Methylobacteriaceae</taxon>
        <taxon>Methylorubrum</taxon>
    </lineage>
</organism>
<evidence type="ECO:0000313" key="2">
    <source>
        <dbReference type="EMBL" id="MBB5759875.1"/>
    </source>
</evidence>
<keyword evidence="3" id="KW-1185">Reference proteome</keyword>
<comment type="caution">
    <text evidence="2">The sequence shown here is derived from an EMBL/GenBank/DDBJ whole genome shotgun (WGS) entry which is preliminary data.</text>
</comment>
<feature type="chain" id="PRO_5033025509" evidence="1">
    <location>
        <begin position="26"/>
        <end position="111"/>
    </location>
</feature>